<dbReference type="GO" id="GO:0004824">
    <property type="term" value="F:lysine-tRNA ligase activity"/>
    <property type="evidence" value="ECO:0007669"/>
    <property type="project" value="InterPro"/>
</dbReference>
<keyword evidence="4" id="KW-0067">ATP-binding</keyword>
<evidence type="ECO:0000256" key="6">
    <source>
        <dbReference type="ARBA" id="ARBA00023146"/>
    </source>
</evidence>
<dbReference type="InterPro" id="IPR004364">
    <property type="entry name" value="Aa-tRNA-synt_II"/>
</dbReference>
<dbReference type="GO" id="GO:0005524">
    <property type="term" value="F:ATP binding"/>
    <property type="evidence" value="ECO:0007669"/>
    <property type="project" value="UniProtKB-KW"/>
</dbReference>
<dbReference type="InterPro" id="IPR018149">
    <property type="entry name" value="Lys-tRNA-synth_II_C"/>
</dbReference>
<dbReference type="PRINTS" id="PR00982">
    <property type="entry name" value="TRNASYNTHLYS"/>
</dbReference>
<dbReference type="GO" id="GO:0006422">
    <property type="term" value="P:aspartyl-tRNA aminoacylation"/>
    <property type="evidence" value="ECO:0007669"/>
    <property type="project" value="TreeGrafter"/>
</dbReference>
<dbReference type="AlphaFoldDB" id="A0A9P0A072"/>
<gene>
    <name evidence="9" type="ORF">BEMITA_LOCUS1211</name>
</gene>
<dbReference type="GO" id="GO:0006430">
    <property type="term" value="P:lysyl-tRNA aminoacylation"/>
    <property type="evidence" value="ECO:0007669"/>
    <property type="project" value="InterPro"/>
</dbReference>
<dbReference type="InterPro" id="IPR045864">
    <property type="entry name" value="aa-tRNA-synth_II/BPL/LPL"/>
</dbReference>
<dbReference type="InterPro" id="IPR004524">
    <property type="entry name" value="Asp-tRNA-ligase_1"/>
</dbReference>
<dbReference type="InterPro" id="IPR047089">
    <property type="entry name" value="Asp-tRNA-ligase_1_N"/>
</dbReference>
<protein>
    <recommendedName>
        <fullName evidence="1">Lysine--tRNA ligase</fullName>
    </recommendedName>
</protein>
<dbReference type="GO" id="GO:0005739">
    <property type="term" value="C:mitochondrion"/>
    <property type="evidence" value="ECO:0007669"/>
    <property type="project" value="TreeGrafter"/>
</dbReference>
<evidence type="ECO:0000313" key="10">
    <source>
        <dbReference type="Proteomes" id="UP001152759"/>
    </source>
</evidence>
<dbReference type="Gene3D" id="3.30.1360.30">
    <property type="entry name" value="GAD-like domain"/>
    <property type="match status" value="1"/>
</dbReference>
<dbReference type="InterPro" id="IPR006195">
    <property type="entry name" value="aa-tRNA-synth_II"/>
</dbReference>
<sequence length="523" mass="59668">MMVFGRLGKPQFLSVAFSKIGSQFLQEACGLPCRSAFSSCTNNAVNTYTNRSHTCGELRSSDVGKEVTLYGWLEYQRLDKFGVLRDGYGSVQFLVPDESKKIGDILGKLNLESVIKLRGIVTARPEGQSNKDMGTGDIEIIVQDLDVLNVAKANLPFHIREHAKAKESLRMKYRYLDLRYPKLQHNLRLRSKVIMKMREFLINECAFIEVETPTLFKKTPGGAREFVVPTHNKNQYYALVQSPQQLKQLLMVGAVDRYFQVARCYRDEGSRKDRQPEFTQLDLEFSFLEQEHIFPLIENLLVSSWPADLMPISVPFPRMKYTEAMERYGTDKPDVSFGSEVHNVTSIFANSSGESEVLTKKFGAESKNLNFHSVLFPQKAGHYTKAIQKKLDILAKESFLDVLYLPLPFNDSNTWSEKLKKIWPTLSPEKIAEELGCASGDLLFLAIGKKKSNLLLGQIRLEFAEALKKKNVDFGRHKSQFHFLWITDFPLFTKDEATGRIEAHIILSLLRIPMTCHFCSQIH</sequence>
<keyword evidence="3" id="KW-0547">Nucleotide-binding</keyword>
<dbReference type="SUPFAM" id="SSF55681">
    <property type="entry name" value="Class II aaRS and biotin synthetases"/>
    <property type="match status" value="1"/>
</dbReference>
<proteinExistence type="predicted"/>
<dbReference type="InterPro" id="IPR012340">
    <property type="entry name" value="NA-bd_OB-fold"/>
</dbReference>
<organism evidence="9 10">
    <name type="scientific">Bemisia tabaci</name>
    <name type="common">Sweetpotato whitefly</name>
    <name type="synonym">Aleurodes tabaci</name>
    <dbReference type="NCBI Taxonomy" id="7038"/>
    <lineage>
        <taxon>Eukaryota</taxon>
        <taxon>Metazoa</taxon>
        <taxon>Ecdysozoa</taxon>
        <taxon>Arthropoda</taxon>
        <taxon>Hexapoda</taxon>
        <taxon>Insecta</taxon>
        <taxon>Pterygota</taxon>
        <taxon>Neoptera</taxon>
        <taxon>Paraneoptera</taxon>
        <taxon>Hemiptera</taxon>
        <taxon>Sternorrhyncha</taxon>
        <taxon>Aleyrodoidea</taxon>
        <taxon>Aleyrodidae</taxon>
        <taxon>Aleyrodinae</taxon>
        <taxon>Bemisia</taxon>
    </lineage>
</organism>
<keyword evidence="10" id="KW-1185">Reference proteome</keyword>
<accession>A0A9P0A072</accession>
<dbReference type="Gene3D" id="3.30.930.10">
    <property type="entry name" value="Bira Bifunctional Protein, Domain 2"/>
    <property type="match status" value="1"/>
</dbReference>
<name>A0A9P0A072_BEMTA</name>
<evidence type="ECO:0000256" key="3">
    <source>
        <dbReference type="ARBA" id="ARBA00022741"/>
    </source>
</evidence>
<dbReference type="PROSITE" id="PS51499">
    <property type="entry name" value="APO"/>
    <property type="match status" value="1"/>
</dbReference>
<dbReference type="GO" id="GO:0004815">
    <property type="term" value="F:aspartate-tRNA ligase activity"/>
    <property type="evidence" value="ECO:0007669"/>
    <property type="project" value="TreeGrafter"/>
</dbReference>
<feature type="domain" description="Aminoacyl-transfer RNA synthetases class-II family profile" evidence="7">
    <location>
        <begin position="187"/>
        <end position="474"/>
    </location>
</feature>
<dbReference type="InterPro" id="IPR023342">
    <property type="entry name" value="APO_dom"/>
</dbReference>
<evidence type="ECO:0000256" key="1">
    <source>
        <dbReference type="ARBA" id="ARBA00015745"/>
    </source>
</evidence>
<dbReference type="Pfam" id="PF01336">
    <property type="entry name" value="tRNA_anti-codon"/>
    <property type="match status" value="1"/>
</dbReference>
<dbReference type="NCBIfam" id="TIGR00459">
    <property type="entry name" value="aspS_bact"/>
    <property type="match status" value="1"/>
</dbReference>
<evidence type="ECO:0000256" key="4">
    <source>
        <dbReference type="ARBA" id="ARBA00022840"/>
    </source>
</evidence>
<evidence type="ECO:0000259" key="7">
    <source>
        <dbReference type="PROSITE" id="PS50862"/>
    </source>
</evidence>
<keyword evidence="2" id="KW-0436">Ligase</keyword>
<feature type="domain" description="APO" evidence="8">
    <location>
        <begin position="515"/>
        <end position="523"/>
    </location>
</feature>
<dbReference type="EMBL" id="OU963862">
    <property type="protein sequence ID" value="CAH0381576.1"/>
    <property type="molecule type" value="Genomic_DNA"/>
</dbReference>
<keyword evidence="6" id="KW-0030">Aminoacyl-tRNA synthetase</keyword>
<dbReference type="PANTHER" id="PTHR22594:SF5">
    <property type="entry name" value="ASPARTATE--TRNA LIGASE, MITOCHONDRIAL"/>
    <property type="match status" value="1"/>
</dbReference>
<dbReference type="PROSITE" id="PS50862">
    <property type="entry name" value="AA_TRNA_LIGASE_II"/>
    <property type="match status" value="1"/>
</dbReference>
<dbReference type="Gene3D" id="2.40.50.140">
    <property type="entry name" value="Nucleic acid-binding proteins"/>
    <property type="match status" value="1"/>
</dbReference>
<dbReference type="PANTHER" id="PTHR22594">
    <property type="entry name" value="ASPARTYL/LYSYL-TRNA SYNTHETASE"/>
    <property type="match status" value="1"/>
</dbReference>
<dbReference type="SUPFAM" id="SSF50249">
    <property type="entry name" value="Nucleic acid-binding proteins"/>
    <property type="match status" value="1"/>
</dbReference>
<dbReference type="SUPFAM" id="SSF55261">
    <property type="entry name" value="GAD domain-like"/>
    <property type="match status" value="1"/>
</dbReference>
<evidence type="ECO:0000259" key="8">
    <source>
        <dbReference type="PROSITE" id="PS51499"/>
    </source>
</evidence>
<evidence type="ECO:0000313" key="9">
    <source>
        <dbReference type="EMBL" id="CAH0381576.1"/>
    </source>
</evidence>
<dbReference type="Pfam" id="PF00152">
    <property type="entry name" value="tRNA-synt_2"/>
    <property type="match status" value="1"/>
</dbReference>
<evidence type="ECO:0000256" key="2">
    <source>
        <dbReference type="ARBA" id="ARBA00022598"/>
    </source>
</evidence>
<dbReference type="GO" id="GO:0003723">
    <property type="term" value="F:RNA binding"/>
    <property type="evidence" value="ECO:0007669"/>
    <property type="project" value="InterPro"/>
</dbReference>
<evidence type="ECO:0000256" key="5">
    <source>
        <dbReference type="ARBA" id="ARBA00022917"/>
    </source>
</evidence>
<dbReference type="InterPro" id="IPR004365">
    <property type="entry name" value="NA-bd_OB_tRNA"/>
</dbReference>
<dbReference type="CDD" id="cd04317">
    <property type="entry name" value="EcAspRS_like_N"/>
    <property type="match status" value="1"/>
</dbReference>
<dbReference type="InterPro" id="IPR004115">
    <property type="entry name" value="GAD-like_sf"/>
</dbReference>
<reference evidence="9" key="1">
    <citation type="submission" date="2021-12" db="EMBL/GenBank/DDBJ databases">
        <authorList>
            <person name="King R."/>
        </authorList>
    </citation>
    <scope>NUCLEOTIDE SEQUENCE</scope>
</reference>
<keyword evidence="5" id="KW-0648">Protein biosynthesis</keyword>
<dbReference type="Proteomes" id="UP001152759">
    <property type="component" value="Chromosome 1"/>
</dbReference>